<dbReference type="Proteomes" id="UP000504640">
    <property type="component" value="Unplaced"/>
</dbReference>
<protein>
    <submittedName>
        <fullName evidence="3">Cuticle collagen 80</fullName>
    </submittedName>
</protein>
<dbReference type="GO" id="GO:0005581">
    <property type="term" value="C:collagen trimer"/>
    <property type="evidence" value="ECO:0007669"/>
    <property type="project" value="UniProtKB-KW"/>
</dbReference>
<feature type="compositionally biased region" description="Low complexity" evidence="1">
    <location>
        <begin position="182"/>
        <end position="193"/>
    </location>
</feature>
<sequence>MGTGVGEDRMGAALVASLRSSLSSAISRSEMNSSAGDLGVGDCSSWDDPVRFFMVLAAYALAPGLGLQPTWLPRQCLSAAAPGPGPASLPAQPGPGQRALHTHSAAVAHLLPGPGPRAPPGGCLPHGWDGLPRVHLPGGGLRQSRLLAGACGLREPGANALGALGPGPCSCRSPLEHGQDHGPGAPAGLRPLSGALPPAAGALGGWAGQ</sequence>
<reference evidence="3" key="1">
    <citation type="submission" date="2025-08" db="UniProtKB">
        <authorList>
            <consortium name="RefSeq"/>
        </authorList>
    </citation>
    <scope>IDENTIFICATION</scope>
    <source>
        <tissue evidence="3">Blood</tissue>
    </source>
</reference>
<evidence type="ECO:0000313" key="2">
    <source>
        <dbReference type="Proteomes" id="UP000504640"/>
    </source>
</evidence>
<evidence type="ECO:0000256" key="1">
    <source>
        <dbReference type="SAM" id="MobiDB-lite"/>
    </source>
</evidence>
<keyword evidence="2" id="KW-1185">Reference proteome</keyword>
<proteinExistence type="predicted"/>
<gene>
    <name evidence="3" type="primary">LOC116529250</name>
</gene>
<evidence type="ECO:0000313" key="3">
    <source>
        <dbReference type="RefSeq" id="XP_032102754.1"/>
    </source>
</evidence>
<organism evidence="2 3">
    <name type="scientific">Sapajus apella</name>
    <name type="common">Brown-capped capuchin</name>
    <name type="synonym">Cebus apella</name>
    <dbReference type="NCBI Taxonomy" id="9515"/>
    <lineage>
        <taxon>Eukaryota</taxon>
        <taxon>Metazoa</taxon>
        <taxon>Chordata</taxon>
        <taxon>Craniata</taxon>
        <taxon>Vertebrata</taxon>
        <taxon>Euteleostomi</taxon>
        <taxon>Mammalia</taxon>
        <taxon>Eutheria</taxon>
        <taxon>Euarchontoglires</taxon>
        <taxon>Primates</taxon>
        <taxon>Haplorrhini</taxon>
        <taxon>Platyrrhini</taxon>
        <taxon>Cebidae</taxon>
        <taxon>Cebinae</taxon>
        <taxon>Sapajus</taxon>
    </lineage>
</organism>
<dbReference type="RefSeq" id="XP_032102754.1">
    <property type="nucleotide sequence ID" value="XM_032246863.1"/>
</dbReference>
<dbReference type="GeneID" id="116529250"/>
<feature type="region of interest" description="Disordered" evidence="1">
    <location>
        <begin position="174"/>
        <end position="193"/>
    </location>
</feature>
<dbReference type="AlphaFoldDB" id="A0A6J3FAS4"/>
<accession>A0A6J3FAS4</accession>
<keyword evidence="3" id="KW-0176">Collagen</keyword>
<name>A0A6J3FAS4_SAPAP</name>